<keyword evidence="7" id="KW-1185">Reference proteome</keyword>
<keyword evidence="4 5" id="KW-0472">Membrane</keyword>
<dbReference type="Pfam" id="PF01943">
    <property type="entry name" value="Polysacc_synt"/>
    <property type="match status" value="1"/>
</dbReference>
<comment type="caution">
    <text evidence="6">The sequence shown here is derived from an EMBL/GenBank/DDBJ whole genome shotgun (WGS) entry which is preliminary data.</text>
</comment>
<protein>
    <recommendedName>
        <fullName evidence="8">Polysaccharide biosynthesis protein C-terminal domain-containing protein</fullName>
    </recommendedName>
</protein>
<feature type="transmembrane region" description="Helical" evidence="5">
    <location>
        <begin position="6"/>
        <end position="23"/>
    </location>
</feature>
<dbReference type="RefSeq" id="WP_069312770.1">
    <property type="nucleotide sequence ID" value="NZ_MDTU01000001.1"/>
</dbReference>
<accession>A0ABX3AA25</accession>
<keyword evidence="3 5" id="KW-1133">Transmembrane helix</keyword>
<evidence type="ECO:0000313" key="6">
    <source>
        <dbReference type="EMBL" id="ODN42974.1"/>
    </source>
</evidence>
<dbReference type="EMBL" id="MDTU01000001">
    <property type="protein sequence ID" value="ODN42974.1"/>
    <property type="molecule type" value="Genomic_DNA"/>
</dbReference>
<comment type="subcellular location">
    <subcellularLocation>
        <location evidence="1">Membrane</location>
        <topology evidence="1">Multi-pass membrane protein</topology>
    </subcellularLocation>
</comment>
<evidence type="ECO:0008006" key="8">
    <source>
        <dbReference type="Google" id="ProtNLM"/>
    </source>
</evidence>
<evidence type="ECO:0000256" key="1">
    <source>
        <dbReference type="ARBA" id="ARBA00004141"/>
    </source>
</evidence>
<keyword evidence="2 5" id="KW-0812">Transmembrane</keyword>
<sequence>MYCFAIVSILQVIMDYGFSLQVVKDISEDKRRLASVISASITVKHFVTLSIYLFSAAYFYFFNHDVPLLLFFVLLVSATVDSYLNYFLLPYQALEDFKTTSRIMLFYNTLVIVLILIGIWSGYSSPVAVGILFLLARTSAFIVNFLLIKKGFKKLNSLFLMLGDFILTLEKVSHMLYLLFSQQLICK</sequence>
<proteinExistence type="predicted"/>
<name>A0ABX3AA25_9GAMM</name>
<gene>
    <name evidence="6" type="ORF">BGC07_08635</name>
</gene>
<feature type="transmembrane region" description="Helical" evidence="5">
    <location>
        <begin position="43"/>
        <end position="62"/>
    </location>
</feature>
<reference evidence="6 7" key="1">
    <citation type="submission" date="2016-08" db="EMBL/GenBank/DDBJ databases">
        <title>Draft genome sequence of Candidatus Piscirickettsia litoralis, from seawater.</title>
        <authorList>
            <person name="Wan X."/>
            <person name="Lee A.J."/>
            <person name="Hou S."/>
            <person name="Donachie S.P."/>
        </authorList>
    </citation>
    <scope>NUCLEOTIDE SEQUENCE [LARGE SCALE GENOMIC DNA]</scope>
    <source>
        <strain evidence="6 7">Y2</strain>
    </source>
</reference>
<feature type="transmembrane region" description="Helical" evidence="5">
    <location>
        <begin position="127"/>
        <end position="147"/>
    </location>
</feature>
<evidence type="ECO:0000256" key="2">
    <source>
        <dbReference type="ARBA" id="ARBA00022692"/>
    </source>
</evidence>
<feature type="transmembrane region" description="Helical" evidence="5">
    <location>
        <begin position="103"/>
        <end position="121"/>
    </location>
</feature>
<evidence type="ECO:0000313" key="7">
    <source>
        <dbReference type="Proteomes" id="UP000094329"/>
    </source>
</evidence>
<evidence type="ECO:0000256" key="3">
    <source>
        <dbReference type="ARBA" id="ARBA00022989"/>
    </source>
</evidence>
<dbReference type="InterPro" id="IPR002797">
    <property type="entry name" value="Polysacc_synth"/>
</dbReference>
<evidence type="ECO:0000256" key="4">
    <source>
        <dbReference type="ARBA" id="ARBA00023136"/>
    </source>
</evidence>
<feature type="transmembrane region" description="Helical" evidence="5">
    <location>
        <begin position="68"/>
        <end position="91"/>
    </location>
</feature>
<organism evidence="6 7">
    <name type="scientific">Piscirickettsia litoralis</name>
    <dbReference type="NCBI Taxonomy" id="1891921"/>
    <lineage>
        <taxon>Bacteria</taxon>
        <taxon>Pseudomonadati</taxon>
        <taxon>Pseudomonadota</taxon>
        <taxon>Gammaproteobacteria</taxon>
        <taxon>Thiotrichales</taxon>
        <taxon>Piscirickettsiaceae</taxon>
        <taxon>Piscirickettsia</taxon>
    </lineage>
</organism>
<evidence type="ECO:0000256" key="5">
    <source>
        <dbReference type="SAM" id="Phobius"/>
    </source>
</evidence>
<dbReference type="Proteomes" id="UP000094329">
    <property type="component" value="Unassembled WGS sequence"/>
</dbReference>